<dbReference type="OrthoDB" id="272289at2759"/>
<keyword evidence="9" id="KW-0007">Acetylation</keyword>
<keyword evidence="6" id="KW-0808">Transferase</keyword>
<name>A7RH36_NEMVE</name>
<comment type="subunit">
    <text evidence="18">Heterodimer of FNTA and FNTB (farnesyltransferase). Heterodimer of FNTA and PGGT1B (geranylgeranyltransferase).</text>
</comment>
<comment type="cofactor">
    <cofactor evidence="1">
        <name>Mg(2+)</name>
        <dbReference type="ChEBI" id="CHEBI:18420"/>
    </cofactor>
</comment>
<dbReference type="AlphaFoldDB" id="A7RH36"/>
<feature type="region of interest" description="Disordered" evidence="19">
    <location>
        <begin position="1"/>
        <end position="30"/>
    </location>
</feature>
<dbReference type="GO" id="GO:0004660">
    <property type="term" value="F:protein farnesyltransferase activity"/>
    <property type="evidence" value="ECO:0007669"/>
    <property type="project" value="UniProtKB-EC"/>
</dbReference>
<dbReference type="Gene3D" id="1.25.40.120">
    <property type="entry name" value="Protein prenylyltransferase"/>
    <property type="match status" value="1"/>
</dbReference>
<dbReference type="PANTHER" id="PTHR11129">
    <property type="entry name" value="PROTEIN FARNESYLTRANSFERASE ALPHA SUBUNIT/RAB GERANYLGERANYL TRANSFERASE ALPHA SUBUNIT"/>
    <property type="match status" value="1"/>
</dbReference>
<evidence type="ECO:0000256" key="2">
    <source>
        <dbReference type="ARBA" id="ARBA00006734"/>
    </source>
</evidence>
<reference evidence="20 21" key="1">
    <citation type="journal article" date="2007" name="Science">
        <title>Sea anemone genome reveals ancestral eumetazoan gene repertoire and genomic organization.</title>
        <authorList>
            <person name="Putnam N.H."/>
            <person name="Srivastava M."/>
            <person name="Hellsten U."/>
            <person name="Dirks B."/>
            <person name="Chapman J."/>
            <person name="Salamov A."/>
            <person name="Terry A."/>
            <person name="Shapiro H."/>
            <person name="Lindquist E."/>
            <person name="Kapitonov V.V."/>
            <person name="Jurka J."/>
            <person name="Genikhovich G."/>
            <person name="Grigoriev I.V."/>
            <person name="Lucas S.M."/>
            <person name="Steele R.E."/>
            <person name="Finnerty J.R."/>
            <person name="Technau U."/>
            <person name="Martindale M.Q."/>
            <person name="Rokhsar D.S."/>
        </authorList>
    </citation>
    <scope>NUCLEOTIDE SEQUENCE [LARGE SCALE GENOMIC DNA]</scope>
    <source>
        <strain evidence="21">CH2 X CH6</strain>
    </source>
</reference>
<keyword evidence="8" id="KW-0460">Magnesium</keyword>
<accession>A7RH36</accession>
<dbReference type="InterPro" id="IPR002088">
    <property type="entry name" value="Prenyl_trans_a"/>
</dbReference>
<comment type="function">
    <text evidence="17">Essential subunit of both the farnesyltransferase and the geranylgeranyltransferase complex. Contributes to the transfer of a farnesyl or geranylgeranyl moiety from farnesyl or geranylgeranyl diphosphate to a cysteine at the fourth position from the C-terminus of several proteins having the C-terminal sequence Cys-aliphatic-aliphatic-X. May positively regulate neuromuscular junction development downstream of MUSK via its function in RAC1 prenylation and activation.</text>
</comment>
<evidence type="ECO:0000256" key="6">
    <source>
        <dbReference type="ARBA" id="ARBA00022679"/>
    </source>
</evidence>
<dbReference type="EMBL" id="DS469510">
    <property type="protein sequence ID" value="EDO49286.1"/>
    <property type="molecule type" value="Genomic_DNA"/>
</dbReference>
<feature type="compositionally biased region" description="Basic and acidic residues" evidence="19">
    <location>
        <begin position="17"/>
        <end position="26"/>
    </location>
</feature>
<evidence type="ECO:0000256" key="19">
    <source>
        <dbReference type="SAM" id="MobiDB-lite"/>
    </source>
</evidence>
<evidence type="ECO:0000256" key="11">
    <source>
        <dbReference type="ARBA" id="ARBA00041392"/>
    </source>
</evidence>
<evidence type="ECO:0000256" key="15">
    <source>
        <dbReference type="ARBA" id="ARBA00050225"/>
    </source>
</evidence>
<dbReference type="InParanoid" id="A7RH36"/>
<comment type="catalytic activity">
    <reaction evidence="15">
        <text>L-cysteinyl-[protein] + (2E,6E)-farnesyl diphosphate = S-(2E,6E)-farnesyl-L-cysteinyl-[protein] + diphosphate</text>
        <dbReference type="Rhea" id="RHEA:13345"/>
        <dbReference type="Rhea" id="RHEA-COMP:10131"/>
        <dbReference type="Rhea" id="RHEA-COMP:11535"/>
        <dbReference type="ChEBI" id="CHEBI:29950"/>
        <dbReference type="ChEBI" id="CHEBI:33019"/>
        <dbReference type="ChEBI" id="CHEBI:86019"/>
        <dbReference type="ChEBI" id="CHEBI:175763"/>
        <dbReference type="EC" id="2.5.1.58"/>
    </reaction>
</comment>
<comment type="similarity">
    <text evidence="2">Belongs to the protein prenyltransferase subunit alpha family.</text>
</comment>
<dbReference type="KEGG" id="nve:5521432"/>
<feature type="compositionally biased region" description="Acidic residues" evidence="19">
    <location>
        <begin position="1"/>
        <end position="11"/>
    </location>
</feature>
<evidence type="ECO:0000256" key="7">
    <source>
        <dbReference type="ARBA" id="ARBA00022737"/>
    </source>
</evidence>
<dbReference type="PROSITE" id="PS51147">
    <property type="entry name" value="PFTA"/>
    <property type="match status" value="5"/>
</dbReference>
<keyword evidence="21" id="KW-1185">Reference proteome</keyword>
<dbReference type="Pfam" id="PF01239">
    <property type="entry name" value="PPTA"/>
    <property type="match status" value="5"/>
</dbReference>
<proteinExistence type="inferred from homology"/>
<evidence type="ECO:0000313" key="21">
    <source>
        <dbReference type="Proteomes" id="UP000001593"/>
    </source>
</evidence>
<dbReference type="Proteomes" id="UP000001593">
    <property type="component" value="Unassembled WGS sequence"/>
</dbReference>
<evidence type="ECO:0000256" key="5">
    <source>
        <dbReference type="ARBA" id="ARBA00022602"/>
    </source>
</evidence>
<evidence type="ECO:0000256" key="9">
    <source>
        <dbReference type="ARBA" id="ARBA00022990"/>
    </source>
</evidence>
<evidence type="ECO:0000256" key="18">
    <source>
        <dbReference type="ARBA" id="ARBA00063604"/>
    </source>
</evidence>
<dbReference type="FunFam" id="1.25.40.120:FF:000002">
    <property type="entry name" value="Protein farnesyltransferase/geranylgeranyltransferase type-1 subunit alpha"/>
    <property type="match status" value="1"/>
</dbReference>
<gene>
    <name evidence="20" type="ORF">NEMVEDRAFT_v1g158576</name>
</gene>
<dbReference type="GO" id="GO:0005953">
    <property type="term" value="C:CAAX-protein geranylgeranyltransferase complex"/>
    <property type="evidence" value="ECO:0000318"/>
    <property type="project" value="GO_Central"/>
</dbReference>
<dbReference type="SUPFAM" id="SSF48439">
    <property type="entry name" value="Protein prenylyltransferase"/>
    <property type="match status" value="1"/>
</dbReference>
<keyword evidence="7" id="KW-0677">Repeat</keyword>
<evidence type="ECO:0000256" key="4">
    <source>
        <dbReference type="ARBA" id="ARBA00012702"/>
    </source>
</evidence>
<dbReference type="eggNOG" id="KOG0530">
    <property type="taxonomic scope" value="Eukaryota"/>
</dbReference>
<evidence type="ECO:0000256" key="1">
    <source>
        <dbReference type="ARBA" id="ARBA00001946"/>
    </source>
</evidence>
<evidence type="ECO:0000313" key="20">
    <source>
        <dbReference type="EMBL" id="EDO49286.1"/>
    </source>
</evidence>
<dbReference type="GO" id="GO:0005737">
    <property type="term" value="C:cytoplasm"/>
    <property type="evidence" value="ECO:0000318"/>
    <property type="project" value="GO_Central"/>
</dbReference>
<evidence type="ECO:0000256" key="3">
    <source>
        <dbReference type="ARBA" id="ARBA00012700"/>
    </source>
</evidence>
<dbReference type="EC" id="2.5.1.59" evidence="3"/>
<keyword evidence="5" id="KW-0637">Prenyltransferase</keyword>
<evidence type="ECO:0000256" key="14">
    <source>
        <dbReference type="ARBA" id="ARBA00043219"/>
    </source>
</evidence>
<evidence type="ECO:0000256" key="16">
    <source>
        <dbReference type="ARBA" id="ARBA00050428"/>
    </source>
</evidence>
<evidence type="ECO:0000256" key="12">
    <source>
        <dbReference type="ARBA" id="ARBA00042436"/>
    </source>
</evidence>
<evidence type="ECO:0000256" key="17">
    <source>
        <dbReference type="ARBA" id="ARBA00055408"/>
    </source>
</evidence>
<evidence type="ECO:0000256" key="13">
    <source>
        <dbReference type="ARBA" id="ARBA00043086"/>
    </source>
</evidence>
<organism evidence="20 21">
    <name type="scientific">Nematostella vectensis</name>
    <name type="common">Starlet sea anemone</name>
    <dbReference type="NCBI Taxonomy" id="45351"/>
    <lineage>
        <taxon>Eukaryota</taxon>
        <taxon>Metazoa</taxon>
        <taxon>Cnidaria</taxon>
        <taxon>Anthozoa</taxon>
        <taxon>Hexacorallia</taxon>
        <taxon>Actiniaria</taxon>
        <taxon>Edwardsiidae</taxon>
        <taxon>Nematostella</taxon>
    </lineage>
</organism>
<sequence>MADSSEDEESDNFVPYSERDEWKDVTPVEQDDGPNPVVAIAYSIRFKDVYDYFRAVLKSGEMSERALTLTSDAISLNAANYTVWHYRRLVLRALSKDLQEELEYVSRVIEDQPKNYQVWYHRRMLVDWLGDGSQELEFTQSILRPDAKNYHAWQHRQWVIRAFNLWDNELEYVDKLLAEDLRNNSAWNQRYFVLSHTGFTEEVIKQEVKFVLDLIEKVPNNESAWNYLKGVLSKTGLSKYPGLKDSLDEMYTRGIDSPYLMATLIDIYEEEMEENNSEPRTLDKALDLCEKLSTDVDYIRREYWKYVTRSLQIRFGGASS</sequence>
<protein>
    <recommendedName>
        <fullName evidence="10">Protein farnesyltransferase/geranylgeranyltransferase type-1 subunit alpha</fullName>
        <ecNumber evidence="4">2.5.1.58</ecNumber>
        <ecNumber evidence="3">2.5.1.59</ecNumber>
    </recommendedName>
    <alternativeName>
        <fullName evidence="13">CAAX farnesyltransferase subunit alpha</fullName>
    </alternativeName>
    <alternativeName>
        <fullName evidence="12">FTase-alpha</fullName>
    </alternativeName>
    <alternativeName>
        <fullName evidence="11">Ras proteins prenyltransferase subunit alpha</fullName>
    </alternativeName>
    <alternativeName>
        <fullName evidence="14">Type I protein geranyl-geranyltransferase subunit alpha</fullName>
    </alternativeName>
</protein>
<dbReference type="GO" id="GO:0004662">
    <property type="term" value="F:CAAX-protein geranylgeranyltransferase activity"/>
    <property type="evidence" value="ECO:0007669"/>
    <property type="project" value="UniProtKB-EC"/>
</dbReference>
<dbReference type="PhylomeDB" id="A7RH36"/>
<dbReference type="OMA" id="WAIRTFN"/>
<dbReference type="EC" id="2.5.1.58" evidence="4"/>
<evidence type="ECO:0000256" key="10">
    <source>
        <dbReference type="ARBA" id="ARBA00040965"/>
    </source>
</evidence>
<dbReference type="PANTHER" id="PTHR11129:SF1">
    <property type="entry name" value="PROTEIN FARNESYLTRANSFERASE_GERANYLGERANYLTRANSFERASE TYPE-1 SUBUNIT ALPHA"/>
    <property type="match status" value="1"/>
</dbReference>
<evidence type="ECO:0000256" key="8">
    <source>
        <dbReference type="ARBA" id="ARBA00022842"/>
    </source>
</evidence>
<dbReference type="STRING" id="45351.A7RH36"/>
<dbReference type="GO" id="GO:0005965">
    <property type="term" value="C:protein farnesyltransferase complex"/>
    <property type="evidence" value="ECO:0000318"/>
    <property type="project" value="GO_Central"/>
</dbReference>
<dbReference type="GO" id="GO:0007323">
    <property type="term" value="P:peptide pheromone maturation"/>
    <property type="evidence" value="ECO:0000318"/>
    <property type="project" value="GO_Central"/>
</dbReference>
<comment type="catalytic activity">
    <reaction evidence="16">
        <text>geranylgeranyl diphosphate + L-cysteinyl-[protein] = S-geranylgeranyl-L-cysteinyl-[protein] + diphosphate</text>
        <dbReference type="Rhea" id="RHEA:21240"/>
        <dbReference type="Rhea" id="RHEA-COMP:10131"/>
        <dbReference type="Rhea" id="RHEA-COMP:11537"/>
        <dbReference type="ChEBI" id="CHEBI:29950"/>
        <dbReference type="ChEBI" id="CHEBI:33019"/>
        <dbReference type="ChEBI" id="CHEBI:57533"/>
        <dbReference type="ChEBI" id="CHEBI:86021"/>
        <dbReference type="EC" id="2.5.1.59"/>
    </reaction>
</comment>
<dbReference type="HOGENOM" id="CLU_026582_1_1_1"/>